<reference evidence="2" key="1">
    <citation type="journal article" date="2017" name="Nat. Commun.">
        <title>The North American bullfrog draft genome provides insight into hormonal regulation of long noncoding RNA.</title>
        <authorList>
            <person name="Hammond S.A."/>
            <person name="Warren R.L."/>
            <person name="Vandervalk B.P."/>
            <person name="Kucuk E."/>
            <person name="Khan H."/>
            <person name="Gibb E.A."/>
            <person name="Pandoh P."/>
            <person name="Kirk H."/>
            <person name="Zhao Y."/>
            <person name="Jones M."/>
            <person name="Mungall A.J."/>
            <person name="Coope R."/>
            <person name="Pleasance S."/>
            <person name="Moore R.A."/>
            <person name="Holt R.A."/>
            <person name="Round J.M."/>
            <person name="Ohora S."/>
            <person name="Walle B.V."/>
            <person name="Veldhoen N."/>
            <person name="Helbing C.C."/>
            <person name="Birol I."/>
        </authorList>
    </citation>
    <scope>NUCLEOTIDE SEQUENCE [LARGE SCALE GENOMIC DNA]</scope>
</reference>
<protein>
    <submittedName>
        <fullName evidence="1">Uncharacterized protein</fullName>
    </submittedName>
</protein>
<organism evidence="1 2">
    <name type="scientific">Aquarana catesbeiana</name>
    <name type="common">American bullfrog</name>
    <name type="synonym">Rana catesbeiana</name>
    <dbReference type="NCBI Taxonomy" id="8400"/>
    <lineage>
        <taxon>Eukaryota</taxon>
        <taxon>Metazoa</taxon>
        <taxon>Chordata</taxon>
        <taxon>Craniata</taxon>
        <taxon>Vertebrata</taxon>
        <taxon>Euteleostomi</taxon>
        <taxon>Amphibia</taxon>
        <taxon>Batrachia</taxon>
        <taxon>Anura</taxon>
        <taxon>Neobatrachia</taxon>
        <taxon>Ranoidea</taxon>
        <taxon>Ranidae</taxon>
        <taxon>Aquarana</taxon>
    </lineage>
</organism>
<sequence>MCGMLLAVWMWPYRNPAFLLESQTHPLAWCSLRWGRHP</sequence>
<dbReference type="EMBL" id="KV979556">
    <property type="protein sequence ID" value="PIO15613.1"/>
    <property type="molecule type" value="Genomic_DNA"/>
</dbReference>
<evidence type="ECO:0000313" key="1">
    <source>
        <dbReference type="EMBL" id="PIO15613.1"/>
    </source>
</evidence>
<dbReference type="Proteomes" id="UP000228934">
    <property type="component" value="Unassembled WGS sequence"/>
</dbReference>
<name>A0A2G9QKK5_AQUCT</name>
<keyword evidence="2" id="KW-1185">Reference proteome</keyword>
<dbReference type="AlphaFoldDB" id="A0A2G9QKK5"/>
<gene>
    <name evidence="1" type="ORF">AB205_0093330</name>
</gene>
<evidence type="ECO:0000313" key="2">
    <source>
        <dbReference type="Proteomes" id="UP000228934"/>
    </source>
</evidence>
<accession>A0A2G9QKK5</accession>
<proteinExistence type="predicted"/>